<evidence type="ECO:0000313" key="3">
    <source>
        <dbReference type="Proteomes" id="UP000298579"/>
    </source>
</evidence>
<gene>
    <name evidence="2" type="ORF">CFBP5877_03835</name>
</gene>
<dbReference type="SUPFAM" id="SSF54060">
    <property type="entry name" value="His-Me finger endonucleases"/>
    <property type="match status" value="1"/>
</dbReference>
<dbReference type="Proteomes" id="UP000298579">
    <property type="component" value="Chromosome circular"/>
</dbReference>
<keyword evidence="2" id="KW-0378">Hydrolase</keyword>
<dbReference type="GO" id="GO:0004519">
    <property type="term" value="F:endonuclease activity"/>
    <property type="evidence" value="ECO:0007669"/>
    <property type="project" value="UniProtKB-KW"/>
</dbReference>
<dbReference type="Gene3D" id="3.90.75.20">
    <property type="match status" value="1"/>
</dbReference>
<sequence>MDPTAHTVRDRLAYDASTGVFRWRVRPTSNIPAGTRAGCSNTSGWLIVIFGVVHRARRLAWIYTHGKIPEGMEVRVLNRDESDLRLCNLELSTVRQRMERHPKHHNNKIGAQGVCKQTLGQHVRFRAKLCREGRVIHTSSHPTLEEAIAARAEALRKYEANR</sequence>
<keyword evidence="2" id="KW-0255">Endonuclease</keyword>
<evidence type="ECO:0000313" key="2">
    <source>
        <dbReference type="EMBL" id="QCL78295.1"/>
    </source>
</evidence>
<dbReference type="AlphaFoldDB" id="A0AAE6B8N1"/>
<proteinExistence type="predicted"/>
<protein>
    <submittedName>
        <fullName evidence="2">HNH endonuclease</fullName>
    </submittedName>
</protein>
<keyword evidence="2" id="KW-0540">Nuclease</keyword>
<accession>A0AAE6B8N1</accession>
<dbReference type="EMBL" id="CP039897">
    <property type="protein sequence ID" value="QCL78295.1"/>
    <property type="molecule type" value="Genomic_DNA"/>
</dbReference>
<dbReference type="InterPro" id="IPR044925">
    <property type="entry name" value="His-Me_finger_sf"/>
</dbReference>
<organism evidence="2 3">
    <name type="scientific">Agrobacterium tumefaciens</name>
    <dbReference type="NCBI Taxonomy" id="358"/>
    <lineage>
        <taxon>Bacteria</taxon>
        <taxon>Pseudomonadati</taxon>
        <taxon>Pseudomonadota</taxon>
        <taxon>Alphaproteobacteria</taxon>
        <taxon>Hyphomicrobiales</taxon>
        <taxon>Rhizobiaceae</taxon>
        <taxon>Rhizobium/Agrobacterium group</taxon>
        <taxon>Agrobacterium</taxon>
        <taxon>Agrobacterium tumefaciens complex</taxon>
    </lineage>
</organism>
<dbReference type="RefSeq" id="WP_080825444.1">
    <property type="nucleotide sequence ID" value="NZ_CP039888.1"/>
</dbReference>
<feature type="domain" description="HNH nuclease" evidence="1">
    <location>
        <begin position="56"/>
        <end position="97"/>
    </location>
</feature>
<evidence type="ECO:0000259" key="1">
    <source>
        <dbReference type="Pfam" id="PF13392"/>
    </source>
</evidence>
<dbReference type="Pfam" id="PF13392">
    <property type="entry name" value="HNH_3"/>
    <property type="match status" value="1"/>
</dbReference>
<name>A0AAE6B8N1_AGRTU</name>
<reference evidence="2 3" key="1">
    <citation type="submission" date="2019-04" db="EMBL/GenBank/DDBJ databases">
        <title>Complete genome sequence of Agrobacterium tumefaciens CFBP5877.</title>
        <authorList>
            <person name="Huang Y.-Y."/>
            <person name="Chiang H.-Y."/>
            <person name="Chou L."/>
            <person name="Lai E.-M."/>
            <person name="Kuo C.-H."/>
        </authorList>
    </citation>
    <scope>NUCLEOTIDE SEQUENCE [LARGE SCALE GENOMIC DNA]</scope>
    <source>
        <strain evidence="2 3">CFBP5877</strain>
    </source>
</reference>
<dbReference type="InterPro" id="IPR003615">
    <property type="entry name" value="HNH_nuc"/>
</dbReference>